<sequence length="317" mass="34506">MIAALKIINPGIGSTLQGIPYRANRAFGMPLCGPAEPIMMALANYLVGNESSALALETGWSPLRLTAMGDVKIAVAGSIDYVTINGVIADHYSTLYVPCGGDIFIMPNNIGRSCYLAISGGFVGEKWMQGNSTYLPSKIGGSALIPIFGGHILHANHPQIIGDNICHIPIEYRQPILTDKIIRFIAGPEWHLLDEGQKALFTTQKWQISNRGDRMGLSLNGKNALKIPHHHMDSSAVFNGTIQCPPNGQPYILGVDGQTSGGYPRIAQIIAADRHLIGGCAPGNNIIFQMKEPEEARRLHRLKLSKWRELLPDLRLD</sequence>
<feature type="domain" description="Carboxyltransferase" evidence="4">
    <location>
        <begin position="26"/>
        <end position="307"/>
    </location>
</feature>
<evidence type="ECO:0000256" key="3">
    <source>
        <dbReference type="ARBA" id="ARBA00022840"/>
    </source>
</evidence>
<evidence type="ECO:0000256" key="2">
    <source>
        <dbReference type="ARBA" id="ARBA00022801"/>
    </source>
</evidence>
<dbReference type="PANTHER" id="PTHR43309">
    <property type="entry name" value="5-OXOPROLINASE SUBUNIT C"/>
    <property type="match status" value="1"/>
</dbReference>
<dbReference type="STRING" id="1913578.LPB140_09170"/>
<organism evidence="5 6">
    <name type="scientific">Sphingorhabdus lutea</name>
    <dbReference type="NCBI Taxonomy" id="1913578"/>
    <lineage>
        <taxon>Bacteria</taxon>
        <taxon>Pseudomonadati</taxon>
        <taxon>Pseudomonadota</taxon>
        <taxon>Alphaproteobacteria</taxon>
        <taxon>Sphingomonadales</taxon>
        <taxon>Sphingomonadaceae</taxon>
        <taxon>Sphingorhabdus</taxon>
    </lineage>
</organism>
<protein>
    <recommendedName>
        <fullName evidence="4">Carboxyltransferase domain-containing protein</fullName>
    </recommendedName>
</protein>
<gene>
    <name evidence="5" type="ORF">LPB140_09170</name>
</gene>
<dbReference type="PANTHER" id="PTHR43309:SF5">
    <property type="entry name" value="5-OXOPROLINASE SUBUNIT C"/>
    <property type="match status" value="1"/>
</dbReference>
<evidence type="ECO:0000313" key="6">
    <source>
        <dbReference type="Proteomes" id="UP000242561"/>
    </source>
</evidence>
<dbReference type="Gene3D" id="2.40.100.10">
    <property type="entry name" value="Cyclophilin-like"/>
    <property type="match status" value="1"/>
</dbReference>
<keyword evidence="3" id="KW-0067">ATP-binding</keyword>
<keyword evidence="6" id="KW-1185">Reference proteome</keyword>
<name>A0A1L3JCW5_9SPHN</name>
<dbReference type="RefSeq" id="WP_072559581.1">
    <property type="nucleotide sequence ID" value="NZ_CP018154.1"/>
</dbReference>
<keyword evidence="2" id="KW-0378">Hydrolase</keyword>
<evidence type="ECO:0000313" key="5">
    <source>
        <dbReference type="EMBL" id="APG62929.1"/>
    </source>
</evidence>
<dbReference type="GO" id="GO:0005524">
    <property type="term" value="F:ATP binding"/>
    <property type="evidence" value="ECO:0007669"/>
    <property type="project" value="UniProtKB-KW"/>
</dbReference>
<dbReference type="InterPro" id="IPR052708">
    <property type="entry name" value="PxpC"/>
</dbReference>
<dbReference type="Pfam" id="PF02626">
    <property type="entry name" value="CT_A_B"/>
    <property type="match status" value="1"/>
</dbReference>
<proteinExistence type="predicted"/>
<dbReference type="EMBL" id="CP018154">
    <property type="protein sequence ID" value="APG62929.1"/>
    <property type="molecule type" value="Genomic_DNA"/>
</dbReference>
<dbReference type="GO" id="GO:0016787">
    <property type="term" value="F:hydrolase activity"/>
    <property type="evidence" value="ECO:0007669"/>
    <property type="project" value="UniProtKB-KW"/>
</dbReference>
<dbReference type="InterPro" id="IPR029000">
    <property type="entry name" value="Cyclophilin-like_dom_sf"/>
</dbReference>
<dbReference type="KEGG" id="sphl:LPB140_09170"/>
<dbReference type="SMART" id="SM00797">
    <property type="entry name" value="AHS2"/>
    <property type="match status" value="1"/>
</dbReference>
<dbReference type="AlphaFoldDB" id="A0A1L3JCW5"/>
<keyword evidence="1" id="KW-0547">Nucleotide-binding</keyword>
<dbReference type="InterPro" id="IPR003778">
    <property type="entry name" value="CT_A_B"/>
</dbReference>
<dbReference type="OrthoDB" id="9768696at2"/>
<reference evidence="5 6" key="1">
    <citation type="submission" date="2016-11" db="EMBL/GenBank/DDBJ databases">
        <title>Sphingorhabdus sp. LPB0140, isolated from marine environment.</title>
        <authorList>
            <person name="Kim E."/>
            <person name="Yi H."/>
        </authorList>
    </citation>
    <scope>NUCLEOTIDE SEQUENCE [LARGE SCALE GENOMIC DNA]</scope>
    <source>
        <strain evidence="5 6">LPB0140</strain>
    </source>
</reference>
<evidence type="ECO:0000259" key="4">
    <source>
        <dbReference type="SMART" id="SM00797"/>
    </source>
</evidence>
<accession>A0A1L3JCW5</accession>
<evidence type="ECO:0000256" key="1">
    <source>
        <dbReference type="ARBA" id="ARBA00022741"/>
    </source>
</evidence>
<dbReference type="Proteomes" id="UP000242561">
    <property type="component" value="Chromosome"/>
</dbReference>